<gene>
    <name evidence="2" type="ORF">J2Z66_007501</name>
</gene>
<dbReference type="Proteomes" id="UP001519287">
    <property type="component" value="Unassembled WGS sequence"/>
</dbReference>
<sequence length="170" mass="19441">MESDKSENPTKSYLFTVDLLIEDGTNGLALEKLLHLLNTEVIKDYKVKSGIELGKLIDLSVQENEKLTLAKHKESEKKNEADSKLKKQSAPPPAPAYEDSYLPIIEQLEFFKQNNLLIRMTVIKAKGIKLNLPCRILNYDNETQNVTVYHVDEKKVYLFKLNEIDDFVTG</sequence>
<feature type="region of interest" description="Disordered" evidence="1">
    <location>
        <begin position="70"/>
        <end position="95"/>
    </location>
</feature>
<evidence type="ECO:0000313" key="2">
    <source>
        <dbReference type="EMBL" id="MBP1995859.1"/>
    </source>
</evidence>
<evidence type="ECO:0000256" key="1">
    <source>
        <dbReference type="SAM" id="MobiDB-lite"/>
    </source>
</evidence>
<organism evidence="2 3">
    <name type="scientific">Paenibacillus eucommiae</name>
    <dbReference type="NCBI Taxonomy" id="1355755"/>
    <lineage>
        <taxon>Bacteria</taxon>
        <taxon>Bacillati</taxon>
        <taxon>Bacillota</taxon>
        <taxon>Bacilli</taxon>
        <taxon>Bacillales</taxon>
        <taxon>Paenibacillaceae</taxon>
        <taxon>Paenibacillus</taxon>
    </lineage>
</organism>
<name>A0ABS4J7N2_9BACL</name>
<dbReference type="EMBL" id="JAGGLB010000040">
    <property type="protein sequence ID" value="MBP1995859.1"/>
    <property type="molecule type" value="Genomic_DNA"/>
</dbReference>
<evidence type="ECO:0000313" key="3">
    <source>
        <dbReference type="Proteomes" id="UP001519287"/>
    </source>
</evidence>
<feature type="compositionally biased region" description="Basic and acidic residues" evidence="1">
    <location>
        <begin position="70"/>
        <end position="85"/>
    </location>
</feature>
<accession>A0ABS4J7N2</accession>
<proteinExistence type="predicted"/>
<protein>
    <submittedName>
        <fullName evidence="2">Uncharacterized protein</fullName>
    </submittedName>
</protein>
<reference evidence="2 3" key="1">
    <citation type="submission" date="2021-03" db="EMBL/GenBank/DDBJ databases">
        <title>Genomic Encyclopedia of Type Strains, Phase IV (KMG-IV): sequencing the most valuable type-strain genomes for metagenomic binning, comparative biology and taxonomic classification.</title>
        <authorList>
            <person name="Goeker M."/>
        </authorList>
    </citation>
    <scope>NUCLEOTIDE SEQUENCE [LARGE SCALE GENOMIC DNA]</scope>
    <source>
        <strain evidence="2 3">DSM 26048</strain>
    </source>
</reference>
<keyword evidence="3" id="KW-1185">Reference proteome</keyword>
<dbReference type="RefSeq" id="WP_209977769.1">
    <property type="nucleotide sequence ID" value="NZ_JAGGLB010000040.1"/>
</dbReference>
<comment type="caution">
    <text evidence="2">The sequence shown here is derived from an EMBL/GenBank/DDBJ whole genome shotgun (WGS) entry which is preliminary data.</text>
</comment>